<keyword evidence="2" id="KW-1185">Reference proteome</keyword>
<evidence type="ECO:0000313" key="1">
    <source>
        <dbReference type="EMBL" id="KAJ3111430.1"/>
    </source>
</evidence>
<organism evidence="1 2">
    <name type="scientific">Physocladia obscura</name>
    <dbReference type="NCBI Taxonomy" id="109957"/>
    <lineage>
        <taxon>Eukaryota</taxon>
        <taxon>Fungi</taxon>
        <taxon>Fungi incertae sedis</taxon>
        <taxon>Chytridiomycota</taxon>
        <taxon>Chytridiomycota incertae sedis</taxon>
        <taxon>Chytridiomycetes</taxon>
        <taxon>Chytridiales</taxon>
        <taxon>Chytriomycetaceae</taxon>
        <taxon>Physocladia</taxon>
    </lineage>
</organism>
<name>A0AAD5XE26_9FUNG</name>
<dbReference type="Proteomes" id="UP001211907">
    <property type="component" value="Unassembled WGS sequence"/>
</dbReference>
<gene>
    <name evidence="1" type="ORF">HK100_002692</name>
</gene>
<sequence length="127" mass="14202">MGDTPNRRLDPSSVYLRNLKKNIKSPSVKQLPPGGLQALRCWVKQLLPPGGLQALRCWVKQLLPLGGFQALRCWVKQLLPPGGLQALRCWVKQLLPSGGLQAFCCLGRLIVKMDVELEKIGRFLLFD</sequence>
<comment type="caution">
    <text evidence="1">The sequence shown here is derived from an EMBL/GenBank/DDBJ whole genome shotgun (WGS) entry which is preliminary data.</text>
</comment>
<evidence type="ECO:0000313" key="2">
    <source>
        <dbReference type="Proteomes" id="UP001211907"/>
    </source>
</evidence>
<reference evidence="1" key="1">
    <citation type="submission" date="2020-05" db="EMBL/GenBank/DDBJ databases">
        <title>Phylogenomic resolution of chytrid fungi.</title>
        <authorList>
            <person name="Stajich J.E."/>
            <person name="Amses K."/>
            <person name="Simmons R."/>
            <person name="Seto K."/>
            <person name="Myers J."/>
            <person name="Bonds A."/>
            <person name="Quandt C.A."/>
            <person name="Barry K."/>
            <person name="Liu P."/>
            <person name="Grigoriev I."/>
            <person name="Longcore J.E."/>
            <person name="James T.Y."/>
        </authorList>
    </citation>
    <scope>NUCLEOTIDE SEQUENCE</scope>
    <source>
        <strain evidence="1">JEL0513</strain>
    </source>
</reference>
<protein>
    <submittedName>
        <fullName evidence="1">Uncharacterized protein</fullName>
    </submittedName>
</protein>
<accession>A0AAD5XE26</accession>
<dbReference type="EMBL" id="JADGJH010001631">
    <property type="protein sequence ID" value="KAJ3111430.1"/>
    <property type="molecule type" value="Genomic_DNA"/>
</dbReference>
<proteinExistence type="predicted"/>
<dbReference type="AlphaFoldDB" id="A0AAD5XE26"/>